<proteinExistence type="predicted"/>
<dbReference type="InterPro" id="IPR003593">
    <property type="entry name" value="AAA+_ATPase"/>
</dbReference>
<dbReference type="PANTHER" id="PTHR43718:SF2">
    <property type="entry name" value="LON PROTEASE HOMOLOG, MITOCHONDRIAL"/>
    <property type="match status" value="1"/>
</dbReference>
<dbReference type="Proteomes" id="UP000230885">
    <property type="component" value="Unassembled WGS sequence"/>
</dbReference>
<dbReference type="InterPro" id="IPR027065">
    <property type="entry name" value="Lon_Prtase"/>
</dbReference>
<dbReference type="Gene3D" id="3.40.50.300">
    <property type="entry name" value="P-loop containing nucleotide triphosphate hydrolases"/>
    <property type="match status" value="1"/>
</dbReference>
<dbReference type="GO" id="GO:0007005">
    <property type="term" value="P:mitochondrion organization"/>
    <property type="evidence" value="ECO:0007669"/>
    <property type="project" value="TreeGrafter"/>
</dbReference>
<evidence type="ECO:0000313" key="2">
    <source>
        <dbReference type="EMBL" id="PJC29277.1"/>
    </source>
</evidence>
<protein>
    <recommendedName>
        <fullName evidence="1">AAA+ ATPase domain-containing protein</fullName>
    </recommendedName>
</protein>
<dbReference type="GO" id="GO:0004176">
    <property type="term" value="F:ATP-dependent peptidase activity"/>
    <property type="evidence" value="ECO:0007669"/>
    <property type="project" value="InterPro"/>
</dbReference>
<dbReference type="GO" id="GO:0051131">
    <property type="term" value="P:chaperone-mediated protein complex assembly"/>
    <property type="evidence" value="ECO:0007669"/>
    <property type="project" value="TreeGrafter"/>
</dbReference>
<gene>
    <name evidence="2" type="ORF">CO053_00115</name>
</gene>
<dbReference type="GO" id="GO:0005524">
    <property type="term" value="F:ATP binding"/>
    <property type="evidence" value="ECO:0007669"/>
    <property type="project" value="InterPro"/>
</dbReference>
<dbReference type="SUPFAM" id="SSF52540">
    <property type="entry name" value="P-loop containing nucleoside triphosphate hydrolases"/>
    <property type="match status" value="1"/>
</dbReference>
<sequence length="352" mass="39912">MADTKEDFYLEIEKLEQKLEAVSLPDDLKEKISLAIKRLKLASKLGDYIRNFEEISRYLDWICDLPWNKRSDDILDLGSARAILNENHYGLISLKERILEYLAVLKLQKERLIERKLRAPILCLVGLVGTGKTTMAYSIAKALGRKFARIPFGGLGDPGFLRGRPKMLDQSDPGQIIKALRYAGTKNPVILLDEVDRVVEESRATIMGVLVELLDPEQNQKFTDYYIDYPFDLSEVLFIVTANNTTNISTAVMDRLEPMQMPSYSDEEKTTIGEKFILPKTLKAMGLTKSDLEIAPGVWPKIVRPLGFDAGVRTLERNISTICRRVAKMVVGGQRGKIVINEENLKDFLQSW</sequence>
<dbReference type="GO" id="GO:0006515">
    <property type="term" value="P:protein quality control for misfolded or incompletely synthesized proteins"/>
    <property type="evidence" value="ECO:0007669"/>
    <property type="project" value="TreeGrafter"/>
</dbReference>
<dbReference type="SMART" id="SM00382">
    <property type="entry name" value="AAA"/>
    <property type="match status" value="1"/>
</dbReference>
<evidence type="ECO:0000313" key="3">
    <source>
        <dbReference type="Proteomes" id="UP000230885"/>
    </source>
</evidence>
<dbReference type="GO" id="GO:0003697">
    <property type="term" value="F:single-stranded DNA binding"/>
    <property type="evidence" value="ECO:0007669"/>
    <property type="project" value="TreeGrafter"/>
</dbReference>
<dbReference type="InterPro" id="IPR054594">
    <property type="entry name" value="Lon_lid"/>
</dbReference>
<dbReference type="Pfam" id="PF00004">
    <property type="entry name" value="AAA"/>
    <property type="match status" value="1"/>
</dbReference>
<feature type="domain" description="AAA+ ATPase" evidence="1">
    <location>
        <begin position="118"/>
        <end position="266"/>
    </location>
</feature>
<dbReference type="PANTHER" id="PTHR43718">
    <property type="entry name" value="LON PROTEASE"/>
    <property type="match status" value="1"/>
</dbReference>
<dbReference type="EMBL" id="PFSE01000001">
    <property type="protein sequence ID" value="PJC29277.1"/>
    <property type="molecule type" value="Genomic_DNA"/>
</dbReference>
<dbReference type="GO" id="GO:0016887">
    <property type="term" value="F:ATP hydrolysis activity"/>
    <property type="evidence" value="ECO:0007669"/>
    <property type="project" value="InterPro"/>
</dbReference>
<dbReference type="GO" id="GO:0004252">
    <property type="term" value="F:serine-type endopeptidase activity"/>
    <property type="evidence" value="ECO:0007669"/>
    <property type="project" value="InterPro"/>
</dbReference>
<reference evidence="3" key="1">
    <citation type="submission" date="2017-09" db="EMBL/GenBank/DDBJ databases">
        <title>Depth-based differentiation of microbial function through sediment-hosted aquifers and enrichment of novel symbionts in the deep terrestrial subsurface.</title>
        <authorList>
            <person name="Probst A.J."/>
            <person name="Ladd B."/>
            <person name="Jarett J.K."/>
            <person name="Geller-Mcgrath D.E."/>
            <person name="Sieber C.M.K."/>
            <person name="Emerson J.B."/>
            <person name="Anantharaman K."/>
            <person name="Thomas B.C."/>
            <person name="Malmstrom R."/>
            <person name="Stieglmeier M."/>
            <person name="Klingl A."/>
            <person name="Woyke T."/>
            <person name="Ryan C.M."/>
            <person name="Banfield J.F."/>
        </authorList>
    </citation>
    <scope>NUCLEOTIDE SEQUENCE [LARGE SCALE GENOMIC DNA]</scope>
</reference>
<dbReference type="InterPro" id="IPR003959">
    <property type="entry name" value="ATPase_AAA_core"/>
</dbReference>
<comment type="caution">
    <text evidence="2">The sequence shown here is derived from an EMBL/GenBank/DDBJ whole genome shotgun (WGS) entry which is preliminary data.</text>
</comment>
<evidence type="ECO:0000259" key="1">
    <source>
        <dbReference type="SMART" id="SM00382"/>
    </source>
</evidence>
<organism evidence="2 3">
    <name type="scientific">Candidatus Shapirobacteria bacterium CG_4_9_14_0_2_um_filter_40_11</name>
    <dbReference type="NCBI Taxonomy" id="1974876"/>
    <lineage>
        <taxon>Bacteria</taxon>
        <taxon>Candidatus Shapironibacteriota</taxon>
    </lineage>
</organism>
<dbReference type="Gene3D" id="1.10.8.60">
    <property type="match status" value="1"/>
</dbReference>
<dbReference type="InterPro" id="IPR027417">
    <property type="entry name" value="P-loop_NTPase"/>
</dbReference>
<dbReference type="Pfam" id="PF22667">
    <property type="entry name" value="Lon_lid"/>
    <property type="match status" value="1"/>
</dbReference>
<dbReference type="AlphaFoldDB" id="A0A2M8EVY7"/>
<accession>A0A2M8EVY7</accession>
<name>A0A2M8EVY7_9BACT</name>